<dbReference type="InterPro" id="IPR007221">
    <property type="entry name" value="MreC"/>
</dbReference>
<dbReference type="AlphaFoldDB" id="A0A7V3ZVT8"/>
<evidence type="ECO:0000313" key="7">
    <source>
        <dbReference type="EMBL" id="HGK64147.1"/>
    </source>
</evidence>
<keyword evidence="5" id="KW-0812">Transmembrane</keyword>
<dbReference type="InterPro" id="IPR042175">
    <property type="entry name" value="Cell/Rod_MreC_2"/>
</dbReference>
<evidence type="ECO:0000256" key="2">
    <source>
        <dbReference type="ARBA" id="ARBA00013855"/>
    </source>
</evidence>
<feature type="domain" description="Rod shape-determining protein MreC beta-barrel core" evidence="6">
    <location>
        <begin position="112"/>
        <end position="250"/>
    </location>
</feature>
<sequence>MNLLVTKKKVNEKYFALLLIFLSLIIFFLPQNFKLKFIILPTEIFLRPLVLSKEFLLSLKNYRKERNYFYELLTQQNLLLAELKKSLNISYRPLNILENFYVIKRANIISRDNSLKRYLVIDKGLNDSITVNLPVITEKGIVGKIIAVGEKMSVVETFYSPYSKISAKIQKNNYLSALSCKNDVLFLDYLDEDCQVEENDTIVSTELGGIFPEGLKIGVVKKIERKKEGNFRVIIEPIVNLLKIDDVLVLIRKEQKIKKDELEILLRQLELKLPEIKFIR</sequence>
<reference evidence="7" key="1">
    <citation type="journal article" date="2020" name="mSystems">
        <title>Genome- and Community-Level Interaction Insights into Carbon Utilization and Element Cycling Functions of Hydrothermarchaeota in Hydrothermal Sediment.</title>
        <authorList>
            <person name="Zhou Z."/>
            <person name="Liu Y."/>
            <person name="Xu W."/>
            <person name="Pan J."/>
            <person name="Luo Z.H."/>
            <person name="Li M."/>
        </authorList>
    </citation>
    <scope>NUCLEOTIDE SEQUENCE [LARGE SCALE GENOMIC DNA]</scope>
    <source>
        <strain evidence="7">SpSt-697</strain>
    </source>
</reference>
<comment type="caution">
    <text evidence="7">The sequence shown here is derived from an EMBL/GenBank/DDBJ whole genome shotgun (WGS) entry which is preliminary data.</text>
</comment>
<dbReference type="GO" id="GO:0008360">
    <property type="term" value="P:regulation of cell shape"/>
    <property type="evidence" value="ECO:0007669"/>
    <property type="project" value="UniProtKB-KW"/>
</dbReference>
<evidence type="ECO:0000256" key="3">
    <source>
        <dbReference type="ARBA" id="ARBA00022960"/>
    </source>
</evidence>
<gene>
    <name evidence="7" type="ORF">ENU74_06130</name>
</gene>
<dbReference type="Pfam" id="PF04085">
    <property type="entry name" value="MreC"/>
    <property type="match status" value="1"/>
</dbReference>
<evidence type="ECO:0000256" key="5">
    <source>
        <dbReference type="SAM" id="Phobius"/>
    </source>
</evidence>
<keyword evidence="5" id="KW-1133">Transmembrane helix</keyword>
<name>A0A7V3ZVT8_UNCW3</name>
<dbReference type="Gene3D" id="2.40.10.340">
    <property type="entry name" value="Rod shape-determining protein MreC, domain 1"/>
    <property type="match status" value="1"/>
</dbReference>
<dbReference type="PANTHER" id="PTHR34138:SF1">
    <property type="entry name" value="CELL SHAPE-DETERMINING PROTEIN MREC"/>
    <property type="match status" value="1"/>
</dbReference>
<evidence type="ECO:0000256" key="4">
    <source>
        <dbReference type="ARBA" id="ARBA00032089"/>
    </source>
</evidence>
<evidence type="ECO:0000259" key="6">
    <source>
        <dbReference type="Pfam" id="PF04085"/>
    </source>
</evidence>
<keyword evidence="3" id="KW-0133">Cell shape</keyword>
<dbReference type="PANTHER" id="PTHR34138">
    <property type="entry name" value="CELL SHAPE-DETERMINING PROTEIN MREC"/>
    <property type="match status" value="1"/>
</dbReference>
<dbReference type="GO" id="GO:0005886">
    <property type="term" value="C:plasma membrane"/>
    <property type="evidence" value="ECO:0007669"/>
    <property type="project" value="TreeGrafter"/>
</dbReference>
<protein>
    <recommendedName>
        <fullName evidence="2">Cell shape-determining protein MreC</fullName>
    </recommendedName>
    <alternativeName>
        <fullName evidence="4">Cell shape protein MreC</fullName>
    </alternativeName>
</protein>
<keyword evidence="5" id="KW-0472">Membrane</keyword>
<dbReference type="InterPro" id="IPR055342">
    <property type="entry name" value="MreC_beta-barrel_core"/>
</dbReference>
<feature type="transmembrane region" description="Helical" evidence="5">
    <location>
        <begin position="14"/>
        <end position="31"/>
    </location>
</feature>
<organism evidence="7">
    <name type="scientific">candidate division WOR-3 bacterium</name>
    <dbReference type="NCBI Taxonomy" id="2052148"/>
    <lineage>
        <taxon>Bacteria</taxon>
        <taxon>Bacteria division WOR-3</taxon>
    </lineage>
</organism>
<dbReference type="InterPro" id="IPR042177">
    <property type="entry name" value="Cell/Rod_1"/>
</dbReference>
<proteinExistence type="inferred from homology"/>
<evidence type="ECO:0000256" key="1">
    <source>
        <dbReference type="ARBA" id="ARBA00009369"/>
    </source>
</evidence>
<comment type="similarity">
    <text evidence="1">Belongs to the MreC family.</text>
</comment>
<dbReference type="EMBL" id="DTDR01000147">
    <property type="protein sequence ID" value="HGK64147.1"/>
    <property type="molecule type" value="Genomic_DNA"/>
</dbReference>
<accession>A0A7V3ZVT8</accession>
<dbReference type="Gene3D" id="2.40.10.350">
    <property type="entry name" value="Rod shape-determining protein MreC, domain 2"/>
    <property type="match status" value="1"/>
</dbReference>